<dbReference type="Proteomes" id="UP000038802">
    <property type="component" value="Unassembled WGS sequence"/>
</dbReference>
<protein>
    <submittedName>
        <fullName evidence="1">Uncharacterized protein</fullName>
    </submittedName>
</protein>
<organism evidence="1 2">
    <name type="scientific">Mycobacterium tuberculosis</name>
    <dbReference type="NCBI Taxonomy" id="1773"/>
    <lineage>
        <taxon>Bacteria</taxon>
        <taxon>Bacillati</taxon>
        <taxon>Actinomycetota</taxon>
        <taxon>Actinomycetes</taxon>
        <taxon>Mycobacteriales</taxon>
        <taxon>Mycobacteriaceae</taxon>
        <taxon>Mycobacterium</taxon>
        <taxon>Mycobacterium tuberculosis complex</taxon>
    </lineage>
</organism>
<reference evidence="2" key="1">
    <citation type="submission" date="2015-03" db="EMBL/GenBank/DDBJ databases">
        <authorList>
            <consortium name="Pathogen Informatics"/>
        </authorList>
    </citation>
    <scope>NUCLEOTIDE SEQUENCE [LARGE SCALE GENOMIC DNA]</scope>
    <source>
        <strain evidence="2">K00500041</strain>
    </source>
</reference>
<sequence>MTNATLAAIGYPIALASKLLAISAVESTTA</sequence>
<dbReference type="AlphaFoldDB" id="A0A0U0QLY8"/>
<name>A0A0U0QLY8_MYCTX</name>
<dbReference type="EMBL" id="CSAE01000023">
    <property type="protein sequence ID" value="COV05081.1"/>
    <property type="molecule type" value="Genomic_DNA"/>
</dbReference>
<proteinExistence type="predicted"/>
<evidence type="ECO:0000313" key="1">
    <source>
        <dbReference type="EMBL" id="COV05081.1"/>
    </source>
</evidence>
<evidence type="ECO:0000313" key="2">
    <source>
        <dbReference type="Proteomes" id="UP000038802"/>
    </source>
</evidence>
<gene>
    <name evidence="1" type="ORF">ERS007703_00387</name>
</gene>
<accession>A0A0U0QLY8</accession>